<proteinExistence type="inferred from homology"/>
<sequence>MTLDLVIRNGTVATASDVFRADIGIRDGRIALIGEGLGAAGEEIDAGGRYVLPGGIDSHVHIAQPSGDGIVMADDFESGTLSALFGGNTTILPFCLQQKGHSLRAALADYHALAEGRCYTDVSFHLIVSDPSASVLGQELPALVADGYTSFKVFMTYEGLRLNDAEILATMDTARRTGALVMVHCENEDAIRYLIGLHEARGDVAPRAHASTRPAAVEREATHRALSLAEITDVPVVIVHVSNGQAMDEIARARARGLKVVGETCPQYLMLTAADLDGMDWEGAKFVCSPPPRDRESQDACWRGVETGVFDLFSSDHCPFRYDDPMGKLNPRGRTSFRHIPNGIPGVETRLPILFSEGVMKGRIDLPRFVALSSTNHAKTYGLSRKGAIAVGMDADIAIWNPDEVRTIRHAELHDGSDYTPYEGVEVRGWPTTTILGGRVMVRDGALVGGIGTGRYVPRDLSGLAGGMERRRALAAAAVHDI</sequence>
<dbReference type="Proteomes" id="UP000184290">
    <property type="component" value="Unassembled WGS sequence"/>
</dbReference>
<evidence type="ECO:0000259" key="5">
    <source>
        <dbReference type="Pfam" id="PF01979"/>
    </source>
</evidence>
<dbReference type="InterPro" id="IPR006680">
    <property type="entry name" value="Amidohydro-rel"/>
</dbReference>
<name>A0ABY1IHH7_9HYPH</name>
<organism evidence="6 7">
    <name type="scientific">Aureimonas altamirensis DSM 21988</name>
    <dbReference type="NCBI Taxonomy" id="1121026"/>
    <lineage>
        <taxon>Bacteria</taxon>
        <taxon>Pseudomonadati</taxon>
        <taxon>Pseudomonadota</taxon>
        <taxon>Alphaproteobacteria</taxon>
        <taxon>Hyphomicrobiales</taxon>
        <taxon>Aurantimonadaceae</taxon>
        <taxon>Aureimonas</taxon>
    </lineage>
</organism>
<reference evidence="6 7" key="1">
    <citation type="submission" date="2016-11" db="EMBL/GenBank/DDBJ databases">
        <authorList>
            <person name="Varghese N."/>
            <person name="Submissions S."/>
        </authorList>
    </citation>
    <scope>NUCLEOTIDE SEQUENCE [LARGE SCALE GENOMIC DNA]</scope>
    <source>
        <strain evidence="6 7">DSM 21988</strain>
    </source>
</reference>
<dbReference type="Gene3D" id="3.20.20.140">
    <property type="entry name" value="Metal-dependent hydrolases"/>
    <property type="match status" value="1"/>
</dbReference>
<feature type="domain" description="Amidohydrolase-related" evidence="5">
    <location>
        <begin position="50"/>
        <end position="440"/>
    </location>
</feature>
<keyword evidence="7" id="KW-1185">Reference proteome</keyword>
<evidence type="ECO:0000256" key="4">
    <source>
        <dbReference type="ARBA" id="ARBA00022801"/>
    </source>
</evidence>
<dbReference type="InterPro" id="IPR011778">
    <property type="entry name" value="Hydantoinase/dihydroPyrase"/>
</dbReference>
<dbReference type="RefSeq" id="WP_060604038.1">
    <property type="nucleotide sequence ID" value="NZ_FQZC01000002.1"/>
</dbReference>
<dbReference type="PANTHER" id="PTHR11647:SF1">
    <property type="entry name" value="COLLAPSIN RESPONSE MEDIATOR PROTEIN"/>
    <property type="match status" value="1"/>
</dbReference>
<comment type="caution">
    <text evidence="6">The sequence shown here is derived from an EMBL/GenBank/DDBJ whole genome shotgun (WGS) entry which is preliminary data.</text>
</comment>
<evidence type="ECO:0000256" key="3">
    <source>
        <dbReference type="ARBA" id="ARBA00022723"/>
    </source>
</evidence>
<dbReference type="InterPro" id="IPR032466">
    <property type="entry name" value="Metal_Hydrolase"/>
</dbReference>
<keyword evidence="4" id="KW-0378">Hydrolase</keyword>
<accession>A0ABY1IHH7</accession>
<dbReference type="CDD" id="cd01314">
    <property type="entry name" value="D-HYD"/>
    <property type="match status" value="1"/>
</dbReference>
<dbReference type="InterPro" id="IPR011059">
    <property type="entry name" value="Metal-dep_hydrolase_composite"/>
</dbReference>
<dbReference type="NCBIfam" id="TIGR02033">
    <property type="entry name" value="D-hydantoinase"/>
    <property type="match status" value="1"/>
</dbReference>
<comment type="cofactor">
    <cofactor evidence="1">
        <name>Zn(2+)</name>
        <dbReference type="ChEBI" id="CHEBI:29105"/>
    </cofactor>
</comment>
<keyword evidence="3" id="KW-0479">Metal-binding</keyword>
<gene>
    <name evidence="6" type="ORF">SAMN02745911_1928</name>
</gene>
<dbReference type="SUPFAM" id="SSF51338">
    <property type="entry name" value="Composite domain of metallo-dependent hydrolases"/>
    <property type="match status" value="1"/>
</dbReference>
<dbReference type="SUPFAM" id="SSF51556">
    <property type="entry name" value="Metallo-dependent hydrolases"/>
    <property type="match status" value="1"/>
</dbReference>
<dbReference type="InterPro" id="IPR050378">
    <property type="entry name" value="Metallo-dep_Hydrolases_sf"/>
</dbReference>
<evidence type="ECO:0000313" key="6">
    <source>
        <dbReference type="EMBL" id="SHJ18064.1"/>
    </source>
</evidence>
<comment type="similarity">
    <text evidence="2">Belongs to the metallo-dependent hydrolases superfamily. Hydantoinase/dihydropyrimidinase family.</text>
</comment>
<dbReference type="NCBIfam" id="NF009941">
    <property type="entry name" value="PRK13404.1"/>
    <property type="match status" value="1"/>
</dbReference>
<evidence type="ECO:0000256" key="2">
    <source>
        <dbReference type="ARBA" id="ARBA00008829"/>
    </source>
</evidence>
<dbReference type="PANTHER" id="PTHR11647">
    <property type="entry name" value="HYDRANTOINASE/DIHYDROPYRIMIDINASE FAMILY MEMBER"/>
    <property type="match status" value="1"/>
</dbReference>
<dbReference type="EMBL" id="FQZC01000002">
    <property type="protein sequence ID" value="SHJ18064.1"/>
    <property type="molecule type" value="Genomic_DNA"/>
</dbReference>
<dbReference type="Gene3D" id="2.30.40.10">
    <property type="entry name" value="Urease, subunit C, domain 1"/>
    <property type="match status" value="1"/>
</dbReference>
<protein>
    <submittedName>
        <fullName evidence="6">Dihydropyrimidinase</fullName>
    </submittedName>
</protein>
<evidence type="ECO:0000313" key="7">
    <source>
        <dbReference type="Proteomes" id="UP000184290"/>
    </source>
</evidence>
<dbReference type="Pfam" id="PF01979">
    <property type="entry name" value="Amidohydro_1"/>
    <property type="match status" value="1"/>
</dbReference>
<evidence type="ECO:0000256" key="1">
    <source>
        <dbReference type="ARBA" id="ARBA00001947"/>
    </source>
</evidence>